<dbReference type="Proteomes" id="UP000663203">
    <property type="component" value="Chromosome"/>
</dbReference>
<evidence type="ECO:0000313" key="3">
    <source>
        <dbReference type="Proteomes" id="UP000663203"/>
    </source>
</evidence>
<name>A0A8A2V942_9EURY</name>
<keyword evidence="1" id="KW-0472">Membrane</keyword>
<sequence>MALALDRIDAVSIVGFLALVAASTVLEGVVVATVIGGFALSLSTWRLHGGRPWEALAWLAWVGAAVAVVIVPGTPGVVAFLALLVVGLGLLFGARAGRLPTIWNRDRGSTSDESVDGCGDSR</sequence>
<dbReference type="GeneID" id="63187878"/>
<feature type="transmembrane region" description="Helical" evidence="1">
    <location>
        <begin position="52"/>
        <end position="71"/>
    </location>
</feature>
<dbReference type="RefSeq" id="WP_207287600.1">
    <property type="nucleotide sequence ID" value="NZ_CP071462.1"/>
</dbReference>
<proteinExistence type="predicted"/>
<organism evidence="2 3">
    <name type="scientific">Haloterrigena alkaliphila</name>
    <dbReference type="NCBI Taxonomy" id="2816475"/>
    <lineage>
        <taxon>Archaea</taxon>
        <taxon>Methanobacteriati</taxon>
        <taxon>Methanobacteriota</taxon>
        <taxon>Stenosarchaea group</taxon>
        <taxon>Halobacteria</taxon>
        <taxon>Halobacteriales</taxon>
        <taxon>Natrialbaceae</taxon>
        <taxon>Haloterrigena</taxon>
    </lineage>
</organism>
<protein>
    <submittedName>
        <fullName evidence="2">Uncharacterized protein</fullName>
    </submittedName>
</protein>
<evidence type="ECO:0000256" key="1">
    <source>
        <dbReference type="SAM" id="Phobius"/>
    </source>
</evidence>
<evidence type="ECO:0000313" key="2">
    <source>
        <dbReference type="EMBL" id="QSW97981.1"/>
    </source>
</evidence>
<feature type="transmembrane region" description="Helical" evidence="1">
    <location>
        <begin position="12"/>
        <end position="40"/>
    </location>
</feature>
<dbReference type="KEGG" id="hakz:J0X25_11195"/>
<keyword evidence="1" id="KW-0812">Transmembrane</keyword>
<accession>A0A8A2V942</accession>
<reference evidence="2 3" key="1">
    <citation type="submission" date="2021-03" db="EMBL/GenBank/DDBJ databases">
        <title>Haloterrigena longa sp. nov. and Haloterrigena limicola sp. nov., extremely halophilic archaea isolated from a salt lake.</title>
        <authorList>
            <person name="Henglin C."/>
        </authorList>
    </citation>
    <scope>NUCLEOTIDE SEQUENCE [LARGE SCALE GENOMIC DNA]</scope>
    <source>
        <strain evidence="2 3">KZCA68</strain>
    </source>
</reference>
<dbReference type="EMBL" id="CP071462">
    <property type="protein sequence ID" value="QSW97981.1"/>
    <property type="molecule type" value="Genomic_DNA"/>
</dbReference>
<keyword evidence="3" id="KW-1185">Reference proteome</keyword>
<gene>
    <name evidence="2" type="ORF">J0X25_11195</name>
</gene>
<dbReference type="AlphaFoldDB" id="A0A8A2V942"/>
<keyword evidence="1" id="KW-1133">Transmembrane helix</keyword>